<dbReference type="RefSeq" id="WP_148732247.1">
    <property type="nucleotide sequence ID" value="NZ_VSSB01000001.1"/>
</dbReference>
<dbReference type="InterPro" id="IPR052042">
    <property type="entry name" value="Tail_sheath_structural"/>
</dbReference>
<gene>
    <name evidence="4" type="ORF">FYC51_03315</name>
</gene>
<comment type="similarity">
    <text evidence="1">Belongs to the myoviridae tail sheath protein family.</text>
</comment>
<keyword evidence="5" id="KW-1185">Reference proteome</keyword>
<feature type="domain" description="Tail sheath protein subtilisin-like" evidence="2">
    <location>
        <begin position="92"/>
        <end position="251"/>
    </location>
</feature>
<reference evidence="4 5" key="1">
    <citation type="submission" date="2019-08" db="EMBL/GenBank/DDBJ databases">
        <authorList>
            <person name="Hu J."/>
        </authorList>
    </citation>
    <scope>NUCLEOTIDE SEQUENCE [LARGE SCALE GENOMIC DNA]</scope>
    <source>
        <strain evidence="4 5">NEAU-184</strain>
    </source>
</reference>
<dbReference type="EMBL" id="VSSB01000001">
    <property type="protein sequence ID" value="TYL52785.1"/>
    <property type="molecule type" value="Genomic_DNA"/>
</dbReference>
<dbReference type="Gene3D" id="3.40.50.11780">
    <property type="match status" value="1"/>
</dbReference>
<name>A0A5S4VFG5_9MICO</name>
<comment type="caution">
    <text evidence="4">The sequence shown here is derived from an EMBL/GenBank/DDBJ whole genome shotgun (WGS) entry which is preliminary data.</text>
</comment>
<sequence length="370" mass="39152">MEERPIEGVGTAVAAFVGLAPEGPIDDPLGIDVDGWGTDEDAIWGAIQAGSLRPALRSFFENGGRSAIGIRVEDAGLGGVTSGLEALDRVDLVNLLVLPAESADLDDARAIVAEAAAFCERRRAMLLVDPPTSWTDAATVRTAMAAGAEAAIGTASPNAALYLPRLRRSDPMHGAPGEFAPAAAVAGVIARTDLEQGVWSAPAGTDADLRGADGLEFDLGSRDAEALNELGISTLRTFPGRGPVVWGARTLAGADVAASEWKYVPVRRMALFLEESIERGLQWTRFEPNGEELWAAVRKSVGAFLHGLFRSGAFHGDTPSRAYFVRCDRDTVTQGDLDAGGFTVHVGFAPIRRAEFIVLRIRARALPPND</sequence>
<evidence type="ECO:0000259" key="3">
    <source>
        <dbReference type="Pfam" id="PF17482"/>
    </source>
</evidence>
<protein>
    <submittedName>
        <fullName evidence="4">Phage tail sheath family protein</fullName>
    </submittedName>
</protein>
<evidence type="ECO:0000256" key="1">
    <source>
        <dbReference type="ARBA" id="ARBA00008005"/>
    </source>
</evidence>
<evidence type="ECO:0000313" key="5">
    <source>
        <dbReference type="Proteomes" id="UP000325243"/>
    </source>
</evidence>
<dbReference type="PANTHER" id="PTHR35861">
    <property type="match status" value="1"/>
</dbReference>
<organism evidence="4 5">
    <name type="scientific">Agromyces mariniharenae</name>
    <dbReference type="NCBI Taxonomy" id="2604423"/>
    <lineage>
        <taxon>Bacteria</taxon>
        <taxon>Bacillati</taxon>
        <taxon>Actinomycetota</taxon>
        <taxon>Actinomycetes</taxon>
        <taxon>Micrococcales</taxon>
        <taxon>Microbacteriaceae</taxon>
        <taxon>Agromyces</taxon>
    </lineage>
</organism>
<accession>A0A5S4VFG5</accession>
<evidence type="ECO:0000259" key="2">
    <source>
        <dbReference type="Pfam" id="PF04984"/>
    </source>
</evidence>
<dbReference type="Pfam" id="PF04984">
    <property type="entry name" value="Phage_sheath_1"/>
    <property type="match status" value="1"/>
</dbReference>
<proteinExistence type="inferred from homology"/>
<feature type="domain" description="Tail sheath protein C-terminal" evidence="3">
    <location>
        <begin position="259"/>
        <end position="363"/>
    </location>
</feature>
<evidence type="ECO:0000313" key="4">
    <source>
        <dbReference type="EMBL" id="TYL52785.1"/>
    </source>
</evidence>
<dbReference type="AlphaFoldDB" id="A0A5S4VFG5"/>
<dbReference type="Pfam" id="PF17482">
    <property type="entry name" value="Phage_sheath_1C"/>
    <property type="match status" value="1"/>
</dbReference>
<dbReference type="InterPro" id="IPR035089">
    <property type="entry name" value="Phage_sheath_subtilisin"/>
</dbReference>
<dbReference type="InterPro" id="IPR020287">
    <property type="entry name" value="Tail_sheath_C"/>
</dbReference>
<dbReference type="PANTHER" id="PTHR35861:SF1">
    <property type="entry name" value="PHAGE TAIL SHEATH PROTEIN"/>
    <property type="match status" value="1"/>
</dbReference>
<dbReference type="Proteomes" id="UP000325243">
    <property type="component" value="Unassembled WGS sequence"/>
</dbReference>